<feature type="domain" description="DinB-like" evidence="1">
    <location>
        <begin position="10"/>
        <end position="166"/>
    </location>
</feature>
<organism evidence="2 3">
    <name type="scientific">Amycolatopsis rhizosphaerae</name>
    <dbReference type="NCBI Taxonomy" id="2053003"/>
    <lineage>
        <taxon>Bacteria</taxon>
        <taxon>Bacillati</taxon>
        <taxon>Actinomycetota</taxon>
        <taxon>Actinomycetes</taxon>
        <taxon>Pseudonocardiales</taxon>
        <taxon>Pseudonocardiaceae</taxon>
        <taxon>Amycolatopsis</taxon>
    </lineage>
</organism>
<dbReference type="Gene3D" id="1.20.120.450">
    <property type="entry name" value="dinb family like domain"/>
    <property type="match status" value="1"/>
</dbReference>
<evidence type="ECO:0000259" key="1">
    <source>
        <dbReference type="Pfam" id="PF12867"/>
    </source>
</evidence>
<evidence type="ECO:0000313" key="3">
    <source>
        <dbReference type="Proteomes" id="UP000320011"/>
    </source>
</evidence>
<accession>A0A558BIR6</accession>
<gene>
    <name evidence="2" type="ORF">FNH05_25730</name>
</gene>
<dbReference type="Proteomes" id="UP000320011">
    <property type="component" value="Unassembled WGS sequence"/>
</dbReference>
<reference evidence="2 3" key="2">
    <citation type="submission" date="2019-08" db="EMBL/GenBank/DDBJ databases">
        <title>Amycolatopsis acidicola sp. nov., isolated from peat swamp forest soil.</title>
        <authorList>
            <person name="Srisuk N."/>
        </authorList>
    </citation>
    <scope>NUCLEOTIDE SEQUENCE [LARGE SCALE GENOMIC DNA]</scope>
    <source>
        <strain evidence="2 3">TBRC 6029</strain>
    </source>
</reference>
<dbReference type="InterPro" id="IPR034660">
    <property type="entry name" value="DinB/YfiT-like"/>
</dbReference>
<dbReference type="Pfam" id="PF12867">
    <property type="entry name" value="DinB_2"/>
    <property type="match status" value="1"/>
</dbReference>
<dbReference type="OrthoDB" id="4196751at2"/>
<dbReference type="AlphaFoldDB" id="A0A558BIR6"/>
<name>A0A558BIR6_9PSEU</name>
<dbReference type="SUPFAM" id="SSF109854">
    <property type="entry name" value="DinB/YfiT-like putative metalloenzymes"/>
    <property type="match status" value="1"/>
</dbReference>
<keyword evidence="3" id="KW-1185">Reference proteome</keyword>
<comment type="caution">
    <text evidence="2">The sequence shown here is derived from an EMBL/GenBank/DDBJ whole genome shotgun (WGS) entry which is preliminary data.</text>
</comment>
<sequence length="171" mass="19835">MDRQAVHAEIDRARASFHELLDHASDADLRRSTNGTRWNNKQLLFHMLLGYLIVRALRGLVVTFDRLPTSADRRFAHLLNTVSAPFDAVNYAGAWLAGTVLPRRALGALFDRAIRSLHRRLDTETDDDLARSMHFPTRWDPFFHETMTLADVYHFPTQHFDFHRDQLTLAR</sequence>
<evidence type="ECO:0000313" key="2">
    <source>
        <dbReference type="EMBL" id="TVT36404.1"/>
    </source>
</evidence>
<protein>
    <submittedName>
        <fullName evidence="2">DinB family protein</fullName>
    </submittedName>
</protein>
<reference evidence="2 3" key="1">
    <citation type="submission" date="2019-07" db="EMBL/GenBank/DDBJ databases">
        <authorList>
            <person name="Duangmal K."/>
            <person name="Teo W.F.A."/>
        </authorList>
    </citation>
    <scope>NUCLEOTIDE SEQUENCE [LARGE SCALE GENOMIC DNA]</scope>
    <source>
        <strain evidence="2 3">TBRC 6029</strain>
    </source>
</reference>
<dbReference type="EMBL" id="VJWX01000318">
    <property type="protein sequence ID" value="TVT36404.1"/>
    <property type="molecule type" value="Genomic_DNA"/>
</dbReference>
<dbReference type="RefSeq" id="WP_144591286.1">
    <property type="nucleotide sequence ID" value="NZ_VJWX01000318.1"/>
</dbReference>
<dbReference type="InterPro" id="IPR024775">
    <property type="entry name" value="DinB-like"/>
</dbReference>
<proteinExistence type="predicted"/>